<keyword evidence="3" id="KW-0997">Cell inner membrane</keyword>
<dbReference type="InterPro" id="IPR003691">
    <property type="entry name" value="FluC"/>
</dbReference>
<evidence type="ECO:0000256" key="10">
    <source>
        <dbReference type="ARBA" id="ARBA00035585"/>
    </source>
</evidence>
<evidence type="ECO:0000256" key="11">
    <source>
        <dbReference type="HAMAP-Rule" id="MF_00454"/>
    </source>
</evidence>
<keyword evidence="8 11" id="KW-0407">Ion channel</keyword>
<gene>
    <name evidence="11 12" type="primary">crcB</name>
    <name evidence="11" type="synonym">fluC</name>
    <name evidence="12" type="ORF">FW778_16335</name>
</gene>
<dbReference type="GO" id="GO:0005886">
    <property type="term" value="C:plasma membrane"/>
    <property type="evidence" value="ECO:0007669"/>
    <property type="project" value="UniProtKB-SubCell"/>
</dbReference>
<comment type="activity regulation">
    <text evidence="11">Na(+) is not transported, but it plays an essential structural role and its presence is essential for fluoride channel function.</text>
</comment>
<comment type="catalytic activity">
    <reaction evidence="10">
        <text>fluoride(in) = fluoride(out)</text>
        <dbReference type="Rhea" id="RHEA:76159"/>
        <dbReference type="ChEBI" id="CHEBI:17051"/>
    </reaction>
    <physiologicalReaction direction="left-to-right" evidence="10">
        <dbReference type="Rhea" id="RHEA:76160"/>
    </physiologicalReaction>
</comment>
<keyword evidence="7 11" id="KW-0472">Membrane</keyword>
<evidence type="ECO:0000256" key="6">
    <source>
        <dbReference type="ARBA" id="ARBA00023065"/>
    </source>
</evidence>
<dbReference type="AlphaFoldDB" id="A0A5J5IDR7"/>
<evidence type="ECO:0000256" key="2">
    <source>
        <dbReference type="ARBA" id="ARBA00022475"/>
    </source>
</evidence>
<dbReference type="HAMAP" id="MF_00454">
    <property type="entry name" value="FluC"/>
    <property type="match status" value="1"/>
</dbReference>
<evidence type="ECO:0000256" key="1">
    <source>
        <dbReference type="ARBA" id="ARBA00004651"/>
    </source>
</evidence>
<dbReference type="GO" id="GO:0062054">
    <property type="term" value="F:fluoride channel activity"/>
    <property type="evidence" value="ECO:0007669"/>
    <property type="project" value="UniProtKB-UniRule"/>
</dbReference>
<comment type="function">
    <text evidence="11">Fluoride-specific ion channel. Important for reducing fluoride concentration in the cell, thus reducing its toxicity.</text>
</comment>
<dbReference type="Pfam" id="PF02537">
    <property type="entry name" value="CRCB"/>
    <property type="match status" value="1"/>
</dbReference>
<dbReference type="GO" id="GO:0046872">
    <property type="term" value="F:metal ion binding"/>
    <property type="evidence" value="ECO:0007669"/>
    <property type="project" value="UniProtKB-KW"/>
</dbReference>
<evidence type="ECO:0000256" key="4">
    <source>
        <dbReference type="ARBA" id="ARBA00022692"/>
    </source>
</evidence>
<feature type="transmembrane region" description="Helical" evidence="11">
    <location>
        <begin position="96"/>
        <end position="120"/>
    </location>
</feature>
<evidence type="ECO:0000256" key="3">
    <source>
        <dbReference type="ARBA" id="ARBA00022519"/>
    </source>
</evidence>
<protein>
    <recommendedName>
        <fullName evidence="11">Fluoride-specific ion channel FluC</fullName>
    </recommendedName>
</protein>
<dbReference type="Proteomes" id="UP000326903">
    <property type="component" value="Unassembled WGS sequence"/>
</dbReference>
<feature type="transmembrane region" description="Helical" evidence="11">
    <location>
        <begin position="66"/>
        <end position="84"/>
    </location>
</feature>
<keyword evidence="11" id="KW-0479">Metal-binding</keyword>
<keyword evidence="11" id="KW-0813">Transport</keyword>
<proteinExistence type="inferred from homology"/>
<feature type="binding site" evidence="11">
    <location>
        <position position="74"/>
    </location>
    <ligand>
        <name>Na(+)</name>
        <dbReference type="ChEBI" id="CHEBI:29101"/>
        <note>structural</note>
    </ligand>
</feature>
<name>A0A5J5IDR7_9BACT</name>
<evidence type="ECO:0000256" key="5">
    <source>
        <dbReference type="ARBA" id="ARBA00022989"/>
    </source>
</evidence>
<keyword evidence="11" id="KW-0915">Sodium</keyword>
<evidence type="ECO:0000256" key="8">
    <source>
        <dbReference type="ARBA" id="ARBA00023303"/>
    </source>
</evidence>
<sequence>MKIILLIGIGSFIGGISRYLLSLFIQNKFLSTFPFGTLGVNIMACFLIGIVFGLSERGNFNMEWRLFLATGFLGGFSTFSSFSMETVGLLRDGQMWQAFTYIMSSMVICLLATFIGISLIKLL</sequence>
<dbReference type="GO" id="GO:0140114">
    <property type="term" value="P:cellular detoxification of fluoride"/>
    <property type="evidence" value="ECO:0007669"/>
    <property type="project" value="UniProtKB-UniRule"/>
</dbReference>
<reference evidence="12 13" key="1">
    <citation type="submission" date="2019-09" db="EMBL/GenBank/DDBJ databases">
        <title>Draft genome sequence of Ginsengibacter sp. BR5-29.</title>
        <authorList>
            <person name="Im W.-T."/>
        </authorList>
    </citation>
    <scope>NUCLEOTIDE SEQUENCE [LARGE SCALE GENOMIC DNA]</scope>
    <source>
        <strain evidence="12 13">BR5-29</strain>
    </source>
</reference>
<evidence type="ECO:0000313" key="13">
    <source>
        <dbReference type="Proteomes" id="UP000326903"/>
    </source>
</evidence>
<comment type="similarity">
    <text evidence="9 11">Belongs to the fluoride channel Fluc/FEX (TC 1.A.43) family.</text>
</comment>
<comment type="subcellular location">
    <subcellularLocation>
        <location evidence="1 11">Cell membrane</location>
        <topology evidence="1 11">Multi-pass membrane protein</topology>
    </subcellularLocation>
</comment>
<organism evidence="12 13">
    <name type="scientific">Ginsengibacter hankyongi</name>
    <dbReference type="NCBI Taxonomy" id="2607284"/>
    <lineage>
        <taxon>Bacteria</taxon>
        <taxon>Pseudomonadati</taxon>
        <taxon>Bacteroidota</taxon>
        <taxon>Chitinophagia</taxon>
        <taxon>Chitinophagales</taxon>
        <taxon>Chitinophagaceae</taxon>
        <taxon>Ginsengibacter</taxon>
    </lineage>
</organism>
<keyword evidence="13" id="KW-1185">Reference proteome</keyword>
<evidence type="ECO:0000313" key="12">
    <source>
        <dbReference type="EMBL" id="KAA9037661.1"/>
    </source>
</evidence>
<dbReference type="RefSeq" id="WP_150415896.1">
    <property type="nucleotide sequence ID" value="NZ_VYQF01000005.1"/>
</dbReference>
<comment type="caution">
    <text evidence="12">The sequence shown here is derived from an EMBL/GenBank/DDBJ whole genome shotgun (WGS) entry which is preliminary data.</text>
</comment>
<accession>A0A5J5IDR7</accession>
<keyword evidence="2 11" id="KW-1003">Cell membrane</keyword>
<feature type="binding site" evidence="11">
    <location>
        <position position="77"/>
    </location>
    <ligand>
        <name>Na(+)</name>
        <dbReference type="ChEBI" id="CHEBI:29101"/>
        <note>structural</note>
    </ligand>
</feature>
<evidence type="ECO:0000256" key="7">
    <source>
        <dbReference type="ARBA" id="ARBA00023136"/>
    </source>
</evidence>
<evidence type="ECO:0000256" key="9">
    <source>
        <dbReference type="ARBA" id="ARBA00035120"/>
    </source>
</evidence>
<dbReference type="NCBIfam" id="TIGR00494">
    <property type="entry name" value="crcB"/>
    <property type="match status" value="1"/>
</dbReference>
<feature type="transmembrane region" description="Helical" evidence="11">
    <location>
        <begin position="32"/>
        <end position="54"/>
    </location>
</feature>
<keyword evidence="5 11" id="KW-1133">Transmembrane helix</keyword>
<keyword evidence="4 11" id="KW-0812">Transmembrane</keyword>
<dbReference type="EMBL" id="VYQF01000005">
    <property type="protein sequence ID" value="KAA9037661.1"/>
    <property type="molecule type" value="Genomic_DNA"/>
</dbReference>
<dbReference type="PANTHER" id="PTHR28259">
    <property type="entry name" value="FLUORIDE EXPORT PROTEIN 1-RELATED"/>
    <property type="match status" value="1"/>
</dbReference>
<keyword evidence="6 11" id="KW-0406">Ion transport</keyword>
<dbReference type="PANTHER" id="PTHR28259:SF1">
    <property type="entry name" value="FLUORIDE EXPORT PROTEIN 1-RELATED"/>
    <property type="match status" value="1"/>
</dbReference>